<evidence type="ECO:0000256" key="1">
    <source>
        <dbReference type="ARBA" id="ARBA00004635"/>
    </source>
</evidence>
<dbReference type="eggNOG" id="COG1464">
    <property type="taxonomic scope" value="Bacteria"/>
</dbReference>
<dbReference type="Pfam" id="PF03180">
    <property type="entry name" value="Lipoprotein_9"/>
    <property type="match status" value="1"/>
</dbReference>
<evidence type="ECO:0000313" key="10">
    <source>
        <dbReference type="Proteomes" id="UP000028995"/>
    </source>
</evidence>
<dbReference type="STRING" id="35760.BCHO_1647"/>
<dbReference type="SUPFAM" id="SSF53850">
    <property type="entry name" value="Periplasmic binding protein-like II"/>
    <property type="match status" value="1"/>
</dbReference>
<evidence type="ECO:0000256" key="4">
    <source>
        <dbReference type="ARBA" id="ARBA00023136"/>
    </source>
</evidence>
<evidence type="ECO:0000256" key="5">
    <source>
        <dbReference type="ARBA" id="ARBA00023139"/>
    </source>
</evidence>
<comment type="similarity">
    <text evidence="2">Belongs to the NlpA lipoprotein family.</text>
</comment>
<dbReference type="GO" id="GO:0016020">
    <property type="term" value="C:membrane"/>
    <property type="evidence" value="ECO:0007669"/>
    <property type="project" value="UniProtKB-SubCell"/>
</dbReference>
<dbReference type="KEGG" id="bcho:BcFMB_00490"/>
<dbReference type="Proteomes" id="UP000229907">
    <property type="component" value="Chromosome"/>
</dbReference>
<evidence type="ECO:0000313" key="9">
    <source>
        <dbReference type="EMBL" id="KFI55604.1"/>
    </source>
</evidence>
<organism evidence="9 10">
    <name type="scientific">Bifidobacterium choerinum</name>
    <dbReference type="NCBI Taxonomy" id="35760"/>
    <lineage>
        <taxon>Bacteria</taxon>
        <taxon>Bacillati</taxon>
        <taxon>Actinomycetota</taxon>
        <taxon>Actinomycetes</taxon>
        <taxon>Bifidobacteriales</taxon>
        <taxon>Bifidobacteriaceae</taxon>
        <taxon>Bifidobacterium</taxon>
    </lineage>
</organism>
<keyword evidence="10" id="KW-1185">Reference proteome</keyword>
<dbReference type="EMBL" id="JGYU01000013">
    <property type="protein sequence ID" value="KFI55604.1"/>
    <property type="molecule type" value="Genomic_DNA"/>
</dbReference>
<gene>
    <name evidence="8" type="ORF">BcFMB_00490</name>
    <name evidence="9" type="ORF">BCHO_1647</name>
</gene>
<dbReference type="Proteomes" id="UP000028995">
    <property type="component" value="Unassembled WGS sequence"/>
</dbReference>
<keyword evidence="3 7" id="KW-0732">Signal</keyword>
<reference evidence="8 11" key="2">
    <citation type="submission" date="2016-11" db="EMBL/GenBank/DDBJ databases">
        <title>complete genome sequence of Bifidobacterium choerinum strain FMB-1.</title>
        <authorList>
            <person name="Park C.-S."/>
            <person name="Jung D.-H."/>
            <person name="Choi D.-S."/>
        </authorList>
    </citation>
    <scope>NUCLEOTIDE SEQUENCE [LARGE SCALE GENOMIC DNA]</scope>
    <source>
        <strain evidence="8 11">FMB-1</strain>
    </source>
</reference>
<evidence type="ECO:0000256" key="3">
    <source>
        <dbReference type="ARBA" id="ARBA00022729"/>
    </source>
</evidence>
<dbReference type="PANTHER" id="PTHR30429:SF0">
    <property type="entry name" value="METHIONINE-BINDING LIPOPROTEIN METQ"/>
    <property type="match status" value="1"/>
</dbReference>
<sequence>MTTKQRIHTLIRTAAAVLAGAVIIANSACGDARSASAEQIPTPKDGETTTITVGVCPGPYGEMIDEVIAPLLKDDGYALTTKTFNDYVQPDKALASGRIDANLMQHGNYLKKFSADNGLDLVSLGQTPTLGLGVYSKTFASIDDIADGASVAVANDGSNLARSLGVLEQNGLVTLKDGIDATKASVSDIADNPRHLDIKPIDAAQLARSLDTVDVALVPGNYSWAAGLDPKDALALERQDDGVIEVFAVAGANKDTHFAKTVRALLSSDEFKSAIAASRFRDFGKPAGWNE</sequence>
<dbReference type="PANTHER" id="PTHR30429">
    <property type="entry name" value="D-METHIONINE-BINDING LIPOPROTEIN METQ"/>
    <property type="match status" value="1"/>
</dbReference>
<comment type="subcellular location">
    <subcellularLocation>
        <location evidence="1">Membrane</location>
        <topology evidence="1">Lipid-anchor</topology>
    </subcellularLocation>
</comment>
<accession>A0A087AA04</accession>
<dbReference type="InterPro" id="IPR004872">
    <property type="entry name" value="Lipoprotein_NlpA"/>
</dbReference>
<keyword evidence="5" id="KW-0564">Palmitate</keyword>
<protein>
    <submittedName>
        <fullName evidence="8">Metal ABC transporter substrate-binding protein</fullName>
    </submittedName>
    <submittedName>
        <fullName evidence="9">NLPA lipoprotein</fullName>
    </submittedName>
</protein>
<reference evidence="9 10" key="1">
    <citation type="submission" date="2014-03" db="EMBL/GenBank/DDBJ databases">
        <title>Genomics of Bifidobacteria.</title>
        <authorList>
            <person name="Ventura M."/>
            <person name="Milani C."/>
            <person name="Lugli G.A."/>
        </authorList>
    </citation>
    <scope>NUCLEOTIDE SEQUENCE [LARGE SCALE GENOMIC DNA]</scope>
    <source>
        <strain evidence="9 10">LMG 10510</strain>
    </source>
</reference>
<feature type="chain" id="PRO_5044540233" evidence="7">
    <location>
        <begin position="28"/>
        <end position="291"/>
    </location>
</feature>
<dbReference type="OrthoDB" id="9812878at2"/>
<evidence type="ECO:0000256" key="7">
    <source>
        <dbReference type="SAM" id="SignalP"/>
    </source>
</evidence>
<evidence type="ECO:0000313" key="8">
    <source>
        <dbReference type="EMBL" id="ATU19667.1"/>
    </source>
</evidence>
<evidence type="ECO:0000313" key="11">
    <source>
        <dbReference type="Proteomes" id="UP000229907"/>
    </source>
</evidence>
<dbReference type="EMBL" id="CP018044">
    <property type="protein sequence ID" value="ATU19667.1"/>
    <property type="molecule type" value="Genomic_DNA"/>
</dbReference>
<dbReference type="RefSeq" id="WP_024540702.1">
    <property type="nucleotide sequence ID" value="NZ_CP018044.1"/>
</dbReference>
<evidence type="ECO:0000256" key="2">
    <source>
        <dbReference type="ARBA" id="ARBA00008973"/>
    </source>
</evidence>
<name>A0A087AA04_9BIFI</name>
<dbReference type="Gene3D" id="3.40.190.10">
    <property type="entry name" value="Periplasmic binding protein-like II"/>
    <property type="match status" value="2"/>
</dbReference>
<feature type="signal peptide" evidence="7">
    <location>
        <begin position="1"/>
        <end position="27"/>
    </location>
</feature>
<keyword evidence="6 9" id="KW-0449">Lipoprotein</keyword>
<evidence type="ECO:0000256" key="6">
    <source>
        <dbReference type="ARBA" id="ARBA00023288"/>
    </source>
</evidence>
<proteinExistence type="inferred from homology"/>
<keyword evidence="4" id="KW-0472">Membrane</keyword>
<dbReference type="AlphaFoldDB" id="A0A087AA04"/>